<dbReference type="GO" id="GO:0046657">
    <property type="term" value="P:folic acid catabolic process"/>
    <property type="evidence" value="ECO:0007669"/>
    <property type="project" value="TreeGrafter"/>
</dbReference>
<dbReference type="InterPro" id="IPR002933">
    <property type="entry name" value="Peptidase_M20"/>
</dbReference>
<feature type="domain" description="Peptidase M20 dimerisation" evidence="1">
    <location>
        <begin position="199"/>
        <end position="281"/>
    </location>
</feature>
<dbReference type="InterPro" id="IPR017439">
    <property type="entry name" value="Amidohydrolase"/>
</dbReference>
<dbReference type="Pfam" id="PF01546">
    <property type="entry name" value="Peptidase_M20"/>
    <property type="match status" value="1"/>
</dbReference>
<dbReference type="SUPFAM" id="SSF55031">
    <property type="entry name" value="Bacterial exopeptidase dimerisation domain"/>
    <property type="match status" value="1"/>
</dbReference>
<proteinExistence type="predicted"/>
<dbReference type="GO" id="GO:0016805">
    <property type="term" value="F:dipeptidase activity"/>
    <property type="evidence" value="ECO:0007669"/>
    <property type="project" value="TreeGrafter"/>
</dbReference>
<dbReference type="Pfam" id="PF07687">
    <property type="entry name" value="M20_dimer"/>
    <property type="match status" value="1"/>
</dbReference>
<dbReference type="NCBIfam" id="TIGR01891">
    <property type="entry name" value="amidohydrolases"/>
    <property type="match status" value="1"/>
</dbReference>
<sequence length="446" mass="48155">MDKIEQKIVDLIEQHKDEIITIGRDIWKEPELGYKEYQTSGKFCRYLEKFGIEAETGLAITGAKGYLKGAGAPGPTVALIGEMDALPMADSPYAGHETGAAHCCGHNAQMAGMMGALYALCDAQVQEAMDGNVVFFAVPAEEFVEMEFKHGLMEEGKIAFGGGKSELIRVGAFDDIDVAVGHHIAPGISLALSNHRSNGFMSKIVRFHGIPAHAAEAPWSGVDALSAAALGIQAVNAQREFFRDQDTVRVHGFISKGGEAMNVIADNVTMEYSVRANNIPAILDASRKFDRAMRSGAVATGCGAEIITMPGYLPVMPAGDTRAVEEAISAAAGSYEVAKHDPGIVMGGSTDFGEVSQILPLLQFNTGGYTHELHNKEMHPTDEYLAYVVTAKVFALTAYNLLKNNGSYARALIKQHEAVLTKQSYIQYMEKHNRVETIPMEPVVLE</sequence>
<accession>A0A1I0JHX1</accession>
<organism evidence="2 3">
    <name type="scientific">Enterocloster lavalensis</name>
    <dbReference type="NCBI Taxonomy" id="460384"/>
    <lineage>
        <taxon>Bacteria</taxon>
        <taxon>Bacillati</taxon>
        <taxon>Bacillota</taxon>
        <taxon>Clostridia</taxon>
        <taxon>Lachnospirales</taxon>
        <taxon>Lachnospiraceae</taxon>
        <taxon>Enterocloster</taxon>
    </lineage>
</organism>
<dbReference type="GeneID" id="93277688"/>
<dbReference type="Gene3D" id="3.40.630.10">
    <property type="entry name" value="Zn peptidases"/>
    <property type="match status" value="1"/>
</dbReference>
<evidence type="ECO:0000259" key="1">
    <source>
        <dbReference type="Pfam" id="PF07687"/>
    </source>
</evidence>
<evidence type="ECO:0000313" key="2">
    <source>
        <dbReference type="EMBL" id="SEU09818.1"/>
    </source>
</evidence>
<keyword evidence="3" id="KW-1185">Reference proteome</keyword>
<dbReference type="GO" id="GO:0071713">
    <property type="term" value="F:para-aminobenzoyl-glutamate hydrolase activity"/>
    <property type="evidence" value="ECO:0007669"/>
    <property type="project" value="TreeGrafter"/>
</dbReference>
<dbReference type="InterPro" id="IPR036264">
    <property type="entry name" value="Bact_exopeptidase_dim_dom"/>
</dbReference>
<keyword evidence="2" id="KW-0378">Hydrolase</keyword>
<dbReference type="SUPFAM" id="SSF53187">
    <property type="entry name" value="Zn-dependent exopeptidases"/>
    <property type="match status" value="1"/>
</dbReference>
<dbReference type="AlphaFoldDB" id="A0A1I0JHX1"/>
<dbReference type="PANTHER" id="PTHR30575">
    <property type="entry name" value="PEPTIDASE M20"/>
    <property type="match status" value="1"/>
</dbReference>
<dbReference type="Gene3D" id="3.30.70.360">
    <property type="match status" value="1"/>
</dbReference>
<dbReference type="EMBL" id="FOIM01000030">
    <property type="protein sequence ID" value="SEU09818.1"/>
    <property type="molecule type" value="Genomic_DNA"/>
</dbReference>
<gene>
    <name evidence="2" type="ORF">SAMN05216313_13045</name>
</gene>
<dbReference type="GO" id="GO:0005737">
    <property type="term" value="C:cytoplasm"/>
    <property type="evidence" value="ECO:0007669"/>
    <property type="project" value="TreeGrafter"/>
</dbReference>
<dbReference type="STRING" id="460384.SAMN05216313_13045"/>
<dbReference type="InterPro" id="IPR052030">
    <property type="entry name" value="Peptidase_M20/M20A_hydrolases"/>
</dbReference>
<dbReference type="RefSeq" id="WP_092369118.1">
    <property type="nucleotide sequence ID" value="NZ_FOIM01000030.1"/>
</dbReference>
<dbReference type="InterPro" id="IPR011650">
    <property type="entry name" value="Peptidase_M20_dimer"/>
</dbReference>
<name>A0A1I0JHX1_9FIRM</name>
<protein>
    <submittedName>
        <fullName evidence="2">Amidohydrolase</fullName>
    </submittedName>
</protein>
<dbReference type="PANTHER" id="PTHR30575:SF3">
    <property type="entry name" value="PEPTIDASE M20 DIMERISATION DOMAIN-CONTAINING PROTEIN"/>
    <property type="match status" value="1"/>
</dbReference>
<evidence type="ECO:0000313" key="3">
    <source>
        <dbReference type="Proteomes" id="UP000198508"/>
    </source>
</evidence>
<reference evidence="3" key="1">
    <citation type="submission" date="2016-10" db="EMBL/GenBank/DDBJ databases">
        <authorList>
            <person name="Varghese N."/>
            <person name="Submissions S."/>
        </authorList>
    </citation>
    <scope>NUCLEOTIDE SEQUENCE [LARGE SCALE GENOMIC DNA]</scope>
    <source>
        <strain evidence="3">NLAE-zl-G277</strain>
    </source>
</reference>
<dbReference type="Proteomes" id="UP000198508">
    <property type="component" value="Unassembled WGS sequence"/>
</dbReference>